<dbReference type="PANTHER" id="PTHR33112">
    <property type="entry name" value="DOMAIN PROTEIN, PUTATIVE-RELATED"/>
    <property type="match status" value="1"/>
</dbReference>
<dbReference type="InterPro" id="IPR010730">
    <property type="entry name" value="HET"/>
</dbReference>
<keyword evidence="3" id="KW-1185">Reference proteome</keyword>
<protein>
    <submittedName>
        <fullName evidence="2">Heterokaryon incompatibility protein-domain-containing protein</fullName>
    </submittedName>
</protein>
<dbReference type="Pfam" id="PF06985">
    <property type="entry name" value="HET"/>
    <property type="match status" value="1"/>
</dbReference>
<dbReference type="AlphaFoldDB" id="A0A8K0QRY9"/>
<evidence type="ECO:0000313" key="3">
    <source>
        <dbReference type="Proteomes" id="UP000813461"/>
    </source>
</evidence>
<feature type="non-terminal residue" evidence="2">
    <location>
        <position position="255"/>
    </location>
</feature>
<reference evidence="2" key="1">
    <citation type="journal article" date="2021" name="Nat. Commun.">
        <title>Genetic determinants of endophytism in the Arabidopsis root mycobiome.</title>
        <authorList>
            <person name="Mesny F."/>
            <person name="Miyauchi S."/>
            <person name="Thiergart T."/>
            <person name="Pickel B."/>
            <person name="Atanasova L."/>
            <person name="Karlsson M."/>
            <person name="Huettel B."/>
            <person name="Barry K.W."/>
            <person name="Haridas S."/>
            <person name="Chen C."/>
            <person name="Bauer D."/>
            <person name="Andreopoulos W."/>
            <person name="Pangilinan J."/>
            <person name="LaButti K."/>
            <person name="Riley R."/>
            <person name="Lipzen A."/>
            <person name="Clum A."/>
            <person name="Drula E."/>
            <person name="Henrissat B."/>
            <person name="Kohler A."/>
            <person name="Grigoriev I.V."/>
            <person name="Martin F.M."/>
            <person name="Hacquard S."/>
        </authorList>
    </citation>
    <scope>NUCLEOTIDE SEQUENCE</scope>
    <source>
        <strain evidence="2">MPI-SDFR-AT-0120</strain>
    </source>
</reference>
<organism evidence="2 3">
    <name type="scientific">Paraphoma chrysanthemicola</name>
    <dbReference type="NCBI Taxonomy" id="798071"/>
    <lineage>
        <taxon>Eukaryota</taxon>
        <taxon>Fungi</taxon>
        <taxon>Dikarya</taxon>
        <taxon>Ascomycota</taxon>
        <taxon>Pezizomycotina</taxon>
        <taxon>Dothideomycetes</taxon>
        <taxon>Pleosporomycetidae</taxon>
        <taxon>Pleosporales</taxon>
        <taxon>Pleosporineae</taxon>
        <taxon>Phaeosphaeriaceae</taxon>
        <taxon>Paraphoma</taxon>
    </lineage>
</organism>
<name>A0A8K0QRY9_9PLEO</name>
<sequence>LVQDWLQVCDQAHTRCQLKAIATFPARLIEITDWNAGLLRLAKGDACGEKYTTLSYRWGDTASSSYVTNKSNVDARHERFSLNSLPRTIRDAIHVTHLLGLRFIWIDAVCIIQDSHEDWSTEGARMDQIYTRSYLTISADTSPDTKAGFLRKRDMLGWSTCIHPTLLTPWDGATPGGQYGTWPGTTLDNSRLTGIAVPPGPRAICSGVAPAKKLTDTSILGDRGWILQERVLSRRTLHWSEFEISWECNELIASE</sequence>
<gene>
    <name evidence="2" type="ORF">FB567DRAFT_400941</name>
</gene>
<evidence type="ECO:0000313" key="2">
    <source>
        <dbReference type="EMBL" id="KAH7067935.1"/>
    </source>
</evidence>
<dbReference type="PANTHER" id="PTHR33112:SF16">
    <property type="entry name" value="HETEROKARYON INCOMPATIBILITY DOMAIN-CONTAINING PROTEIN"/>
    <property type="match status" value="1"/>
</dbReference>
<accession>A0A8K0QRY9</accession>
<dbReference type="EMBL" id="JAGMVJ010000033">
    <property type="protein sequence ID" value="KAH7067935.1"/>
    <property type="molecule type" value="Genomic_DNA"/>
</dbReference>
<evidence type="ECO:0000259" key="1">
    <source>
        <dbReference type="Pfam" id="PF06985"/>
    </source>
</evidence>
<comment type="caution">
    <text evidence="2">The sequence shown here is derived from an EMBL/GenBank/DDBJ whole genome shotgun (WGS) entry which is preliminary data.</text>
</comment>
<proteinExistence type="predicted"/>
<dbReference type="Proteomes" id="UP000813461">
    <property type="component" value="Unassembled WGS sequence"/>
</dbReference>
<feature type="non-terminal residue" evidence="2">
    <location>
        <position position="1"/>
    </location>
</feature>
<dbReference type="OrthoDB" id="2958217at2759"/>
<feature type="domain" description="Heterokaryon incompatibility" evidence="1">
    <location>
        <begin position="51"/>
        <end position="229"/>
    </location>
</feature>